<evidence type="ECO:0000259" key="14">
    <source>
        <dbReference type="PROSITE" id="PS51293"/>
    </source>
</evidence>
<keyword evidence="8" id="KW-0804">Transcription</keyword>
<comment type="caution">
    <text evidence="15">The sequence shown here is derived from an EMBL/GenBank/DDBJ whole genome shotgun (WGS) entry which is preliminary data.</text>
</comment>
<evidence type="ECO:0000259" key="13">
    <source>
        <dbReference type="PROSITE" id="PS51156"/>
    </source>
</evidence>
<keyword evidence="7" id="KW-0238">DNA-binding</keyword>
<dbReference type="GO" id="GO:0008270">
    <property type="term" value="F:zinc ion binding"/>
    <property type="evidence" value="ECO:0007669"/>
    <property type="project" value="UniProtKB-KW"/>
</dbReference>
<evidence type="ECO:0000256" key="3">
    <source>
        <dbReference type="ARBA" id="ARBA00022737"/>
    </source>
</evidence>
<feature type="domain" description="C2H2-type" evidence="12">
    <location>
        <begin position="473"/>
        <end position="500"/>
    </location>
</feature>
<feature type="region of interest" description="Disordered" evidence="11">
    <location>
        <begin position="596"/>
        <end position="617"/>
    </location>
</feature>
<dbReference type="PROSITE" id="PS51293">
    <property type="entry name" value="SANT"/>
    <property type="match status" value="1"/>
</dbReference>
<keyword evidence="4 10" id="KW-0863">Zinc-finger</keyword>
<feature type="domain" description="C2H2-type" evidence="12">
    <location>
        <begin position="296"/>
        <end position="326"/>
    </location>
</feature>
<feature type="domain" description="C2H2-type" evidence="12">
    <location>
        <begin position="240"/>
        <end position="267"/>
    </location>
</feature>
<dbReference type="InterPro" id="IPR017884">
    <property type="entry name" value="SANT_dom"/>
</dbReference>
<feature type="domain" description="C2H2-type" evidence="12">
    <location>
        <begin position="268"/>
        <end position="295"/>
    </location>
</feature>
<evidence type="ECO:0000259" key="12">
    <source>
        <dbReference type="PROSITE" id="PS50157"/>
    </source>
</evidence>
<dbReference type="GO" id="GO:0000118">
    <property type="term" value="C:histone deacetylase complex"/>
    <property type="evidence" value="ECO:0007669"/>
    <property type="project" value="TreeGrafter"/>
</dbReference>
<feature type="compositionally biased region" description="Polar residues" evidence="11">
    <location>
        <begin position="196"/>
        <end position="223"/>
    </location>
</feature>
<dbReference type="EMBL" id="VCGU01000009">
    <property type="protein sequence ID" value="TRY69926.1"/>
    <property type="molecule type" value="Genomic_DNA"/>
</dbReference>
<dbReference type="GO" id="GO:0005667">
    <property type="term" value="C:transcription regulator complex"/>
    <property type="evidence" value="ECO:0007669"/>
    <property type="project" value="TreeGrafter"/>
</dbReference>
<keyword evidence="6" id="KW-0805">Transcription regulation</keyword>
<feature type="region of interest" description="Disordered" evidence="11">
    <location>
        <begin position="516"/>
        <end position="540"/>
    </location>
</feature>
<evidence type="ECO:0000256" key="1">
    <source>
        <dbReference type="ARBA" id="ARBA00004123"/>
    </source>
</evidence>
<dbReference type="InterPro" id="IPR009057">
    <property type="entry name" value="Homeodomain-like_sf"/>
</dbReference>
<evidence type="ECO:0000313" key="16">
    <source>
        <dbReference type="Proteomes" id="UP000318571"/>
    </source>
</evidence>
<evidence type="ECO:0000256" key="10">
    <source>
        <dbReference type="PROSITE-ProRule" id="PRU00042"/>
    </source>
</evidence>
<feature type="compositionally biased region" description="Polar residues" evidence="11">
    <location>
        <begin position="20"/>
        <end position="30"/>
    </location>
</feature>
<dbReference type="SUPFAM" id="SSF57667">
    <property type="entry name" value="beta-beta-alpha zinc fingers"/>
    <property type="match status" value="2"/>
</dbReference>
<evidence type="ECO:0000256" key="11">
    <source>
        <dbReference type="SAM" id="MobiDB-lite"/>
    </source>
</evidence>
<evidence type="ECO:0000256" key="8">
    <source>
        <dbReference type="ARBA" id="ARBA00023163"/>
    </source>
</evidence>
<evidence type="ECO:0000256" key="7">
    <source>
        <dbReference type="ARBA" id="ARBA00023125"/>
    </source>
</evidence>
<dbReference type="InterPro" id="IPR013087">
    <property type="entry name" value="Znf_C2H2_type"/>
</dbReference>
<dbReference type="PROSITE" id="PS50157">
    <property type="entry name" value="ZINC_FINGER_C2H2_2"/>
    <property type="match status" value="4"/>
</dbReference>
<evidence type="ECO:0000256" key="6">
    <source>
        <dbReference type="ARBA" id="ARBA00023015"/>
    </source>
</evidence>
<feature type="domain" description="SANT" evidence="14">
    <location>
        <begin position="853"/>
        <end position="904"/>
    </location>
</feature>
<feature type="domain" description="ELM2" evidence="13">
    <location>
        <begin position="764"/>
        <end position="850"/>
    </location>
</feature>
<evidence type="ECO:0000313" key="15">
    <source>
        <dbReference type="EMBL" id="TRY69926.1"/>
    </source>
</evidence>
<evidence type="ECO:0000256" key="5">
    <source>
        <dbReference type="ARBA" id="ARBA00022833"/>
    </source>
</evidence>
<dbReference type="PANTHER" id="PTHR16089:SF40">
    <property type="entry name" value="SUPPRESSOR OF ACTIVATED EGL-4 PROTEIN 1"/>
    <property type="match status" value="1"/>
</dbReference>
<protein>
    <submittedName>
        <fullName evidence="15">Uncharacterized protein</fullName>
    </submittedName>
</protein>
<dbReference type="PANTHER" id="PTHR16089">
    <property type="entry name" value="REST COREPRESSOR COREST PROTEIN-RELATED"/>
    <property type="match status" value="1"/>
</dbReference>
<dbReference type="InterPro" id="IPR036236">
    <property type="entry name" value="Znf_C2H2_sf"/>
</dbReference>
<dbReference type="InterPro" id="IPR001005">
    <property type="entry name" value="SANT/Myb"/>
</dbReference>
<dbReference type="GO" id="GO:0003677">
    <property type="term" value="F:DNA binding"/>
    <property type="evidence" value="ECO:0007669"/>
    <property type="project" value="UniProtKB-KW"/>
</dbReference>
<dbReference type="GO" id="GO:0003714">
    <property type="term" value="F:transcription corepressor activity"/>
    <property type="evidence" value="ECO:0007669"/>
    <property type="project" value="TreeGrafter"/>
</dbReference>
<dbReference type="FunFam" id="3.30.160.60:FF:000744">
    <property type="entry name" value="zinc finger E-box-binding homeobox 1"/>
    <property type="match status" value="1"/>
</dbReference>
<feature type="region of interest" description="Disordered" evidence="11">
    <location>
        <begin position="173"/>
        <end position="234"/>
    </location>
</feature>
<dbReference type="PROSITE" id="PS51156">
    <property type="entry name" value="ELM2"/>
    <property type="match status" value="1"/>
</dbReference>
<dbReference type="SMART" id="SM00717">
    <property type="entry name" value="SANT"/>
    <property type="match status" value="1"/>
</dbReference>
<keyword evidence="9" id="KW-0539">Nucleus</keyword>
<evidence type="ECO:0000256" key="2">
    <source>
        <dbReference type="ARBA" id="ARBA00022723"/>
    </source>
</evidence>
<comment type="subcellular location">
    <subcellularLocation>
        <location evidence="1">Nucleus</location>
    </subcellularLocation>
</comment>
<dbReference type="Proteomes" id="UP000318571">
    <property type="component" value="Chromosome 9"/>
</dbReference>
<accession>A0A553NWW7</accession>
<dbReference type="AlphaFoldDB" id="A0A553NWW7"/>
<feature type="compositionally biased region" description="Polar residues" evidence="11">
    <location>
        <begin position="325"/>
        <end position="364"/>
    </location>
</feature>
<keyword evidence="2" id="KW-0479">Metal-binding</keyword>
<feature type="compositionally biased region" description="Low complexity" evidence="11">
    <location>
        <begin position="520"/>
        <end position="538"/>
    </location>
</feature>
<sequence length="943" mass="101226">MTLEMSQFGSELGLGPGMVNGSNSHNSLQSGDSIVTSCSATVGGPSMVVSIPTNESRYEDDLLDDHVHSADDYEDHFEGLEVGNDHVPLGDILEKLEACSDAKSGLIRLHASAENGSPTISATVNVATLDLSDPESIHQHLSQLNDTVLKLDSHVDIGTTSNVSSLLSSLIDTSPSTMPPTPTTNLLPTAPCPPVTLSSLNPLPPQNQTSPSHPSVNTQSITKSPALARRTNSNGKPITQICSICSKAFSNASALAKHRLTHSEERRYQCNICSKAFKRQDHLNGHLLTHRSTKPFACMADGCGKSYCDARSLRRHKENHHSNLKELSSGPNAPNNQDNKADASTLNLSEYEPSGSNEENSLDQVSPGPVVKTKGLSPKQFQLIEQLIRDSKASSTKAAAALKPSISASSDNPGSAANHEASVTASTIAAKALAAVQSKAFQLTAMGSVPSTTPIGELAQTNPPSVPLPDKPVECAICQRKFKNIPALNGHMRLHGGYYKKDADGRRIIPQQPIVSQSHSTTLNNTATTNDNSTPSTSHLRPLLEEGMKKRKHEDSGKGVITACMGNDKLPPEAIKMLHQHNSSNQPPMKIPNLSTSTTASTPQLTITPATPSTPLPNLSFRSLPPPNTSQLLANLEIKAKERESFANPVTSGYGDYPSDVISMVTSASNVATSVQSLAVPVSNEKLIFPNRPVPMNSVSYTSSHLLNLSSNMATTVANALSSVMTSSTYGPSLISSPHIQRPPSPPLFRIPTQMLRVDTTLDKTPKVGPEHQADIPDLLHFEPEDLECEIMWDPAMGDRVDSHAMQSLLQLASSSLMPGASKNEETALKILQTNGGDVEASLQQLLSVDVLESESAWSESEVNSFYESLVHHHKNFSRIAREIGSKSVKDVVEFYYLWKNICRDESQSFKTIFSSTLNVSAQVNGKTGIPDGELSHNNNDNS</sequence>
<dbReference type="Pfam" id="PF13912">
    <property type="entry name" value="zf-C2H2_6"/>
    <property type="match status" value="1"/>
</dbReference>
<proteinExistence type="predicted"/>
<dbReference type="Gene3D" id="3.30.160.60">
    <property type="entry name" value="Classic Zinc Finger"/>
    <property type="match status" value="4"/>
</dbReference>
<dbReference type="Pfam" id="PF00096">
    <property type="entry name" value="zf-C2H2"/>
    <property type="match status" value="1"/>
</dbReference>
<feature type="region of interest" description="Disordered" evidence="11">
    <location>
        <begin position="319"/>
        <end position="374"/>
    </location>
</feature>
<reference evidence="15 16" key="1">
    <citation type="journal article" date="2018" name="Nat. Ecol. Evol.">
        <title>Genomic signatures of mitonuclear coevolution across populations of Tigriopus californicus.</title>
        <authorList>
            <person name="Barreto F.S."/>
            <person name="Watson E.T."/>
            <person name="Lima T.G."/>
            <person name="Willett C.S."/>
            <person name="Edmands S."/>
            <person name="Li W."/>
            <person name="Burton R.S."/>
        </authorList>
    </citation>
    <scope>NUCLEOTIDE SEQUENCE [LARGE SCALE GENOMIC DNA]</scope>
    <source>
        <strain evidence="15 16">San Diego</strain>
    </source>
</reference>
<keyword evidence="16" id="KW-1185">Reference proteome</keyword>
<evidence type="ECO:0000256" key="4">
    <source>
        <dbReference type="ARBA" id="ARBA00022771"/>
    </source>
</evidence>
<organism evidence="15 16">
    <name type="scientific">Tigriopus californicus</name>
    <name type="common">Marine copepod</name>
    <dbReference type="NCBI Taxonomy" id="6832"/>
    <lineage>
        <taxon>Eukaryota</taxon>
        <taxon>Metazoa</taxon>
        <taxon>Ecdysozoa</taxon>
        <taxon>Arthropoda</taxon>
        <taxon>Crustacea</taxon>
        <taxon>Multicrustacea</taxon>
        <taxon>Hexanauplia</taxon>
        <taxon>Copepoda</taxon>
        <taxon>Harpacticoida</taxon>
        <taxon>Harpacticidae</taxon>
        <taxon>Tigriopus</taxon>
    </lineage>
</organism>
<dbReference type="PROSITE" id="PS00028">
    <property type="entry name" value="ZINC_FINGER_C2H2_1"/>
    <property type="match status" value="4"/>
</dbReference>
<dbReference type="Pfam" id="PF01448">
    <property type="entry name" value="ELM2"/>
    <property type="match status" value="1"/>
</dbReference>
<dbReference type="Gene3D" id="1.10.10.60">
    <property type="entry name" value="Homeodomain-like"/>
    <property type="match status" value="1"/>
</dbReference>
<dbReference type="FunFam" id="1.10.10.60:FF:000012">
    <property type="entry name" value="Metastasis-associated 1 family, member 3"/>
    <property type="match status" value="1"/>
</dbReference>
<dbReference type="InterPro" id="IPR051066">
    <property type="entry name" value="Trans_reg/Corepressor"/>
</dbReference>
<dbReference type="InterPro" id="IPR000949">
    <property type="entry name" value="ELM2_dom"/>
</dbReference>
<name>A0A553NWW7_TIGCA</name>
<keyword evidence="5" id="KW-0862">Zinc</keyword>
<keyword evidence="3" id="KW-0677">Repeat</keyword>
<feature type="region of interest" description="Disordered" evidence="11">
    <location>
        <begin position="1"/>
        <end position="30"/>
    </location>
</feature>
<dbReference type="SMART" id="SM00355">
    <property type="entry name" value="ZnF_C2H2"/>
    <property type="match status" value="4"/>
</dbReference>
<dbReference type="STRING" id="6832.A0A553NWW7"/>
<dbReference type="GO" id="GO:0006357">
    <property type="term" value="P:regulation of transcription by RNA polymerase II"/>
    <property type="evidence" value="ECO:0007669"/>
    <property type="project" value="TreeGrafter"/>
</dbReference>
<evidence type="ECO:0000256" key="9">
    <source>
        <dbReference type="ARBA" id="ARBA00023242"/>
    </source>
</evidence>
<dbReference type="SUPFAM" id="SSF46689">
    <property type="entry name" value="Homeodomain-like"/>
    <property type="match status" value="1"/>
</dbReference>
<gene>
    <name evidence="15" type="ORF">TCAL_01235</name>
</gene>
<dbReference type="FunFam" id="3.30.160.60:FF:000656">
    <property type="entry name" value="Zinc finger protein 541"/>
    <property type="match status" value="1"/>
</dbReference>